<accession>A0A428MFD5</accession>
<evidence type="ECO:0000313" key="5">
    <source>
        <dbReference type="EMBL" id="RSL15620.1"/>
    </source>
</evidence>
<dbReference type="AlphaFoldDB" id="A0A428MFD5"/>
<keyword evidence="2 3" id="KW-0802">TPR repeat</keyword>
<dbReference type="InterPro" id="IPR019734">
    <property type="entry name" value="TPR_rpt"/>
</dbReference>
<dbReference type="SMART" id="SM00028">
    <property type="entry name" value="TPR"/>
    <property type="match status" value="8"/>
</dbReference>
<evidence type="ECO:0000256" key="1">
    <source>
        <dbReference type="ARBA" id="ARBA00022737"/>
    </source>
</evidence>
<sequence length="396" mass="43355">MRVFSFLLLLAMGGVVADAAQAGVDSVAQQVQLHEQRAHQLLNETKPELAIKEFAAVLAVDPHNLDAQANLGVLLYFQKDYSAAEPHLRDAIEQKPDLTKIRALLGMCERRIGKTDAARADLQAVVDQLQEPNIRLEAGLELIEIYSASQELEKAASVVAILRQGAPTDPRVLYAAYRIYTDLAGEAMLDLSVAASDSGQMYQVMAHELVRERDTAGAIANYRKALAADPNLPGIHFELAEALHASPDLKLRAEAEEQYKLAVAVNSSDEKAVARLGDLASDKGDLDSAAAYYKQALALAPNDADAAIGLAHVYSEKNEAASAVALLEQVIAADPANVLAHYRLSTVYRKLNRPDDAKRELEAYQKYKDIKEKMRQIYKALRLGTEQDEQQDKVSK</sequence>
<dbReference type="Pfam" id="PF14559">
    <property type="entry name" value="TPR_19"/>
    <property type="match status" value="2"/>
</dbReference>
<comment type="caution">
    <text evidence="5">The sequence shown here is derived from an EMBL/GenBank/DDBJ whole genome shotgun (WGS) entry which is preliminary data.</text>
</comment>
<dbReference type="PROSITE" id="PS50005">
    <property type="entry name" value="TPR"/>
    <property type="match status" value="2"/>
</dbReference>
<dbReference type="OrthoDB" id="113766at2"/>
<dbReference type="RefSeq" id="WP_125484339.1">
    <property type="nucleotide sequence ID" value="NZ_RSDW01000001.1"/>
</dbReference>
<name>A0A428MFD5_9BACT</name>
<keyword evidence="6" id="KW-1185">Reference proteome</keyword>
<keyword evidence="1" id="KW-0677">Repeat</keyword>
<evidence type="ECO:0000256" key="2">
    <source>
        <dbReference type="ARBA" id="ARBA00022803"/>
    </source>
</evidence>
<reference evidence="5 6" key="1">
    <citation type="submission" date="2018-12" db="EMBL/GenBank/DDBJ databases">
        <title>Sequencing of bacterial isolates from soil warming experiment in Harvard Forest, Massachusetts, USA.</title>
        <authorList>
            <person name="Deangelis K."/>
        </authorList>
    </citation>
    <scope>NUCLEOTIDE SEQUENCE [LARGE SCALE GENOMIC DNA]</scope>
    <source>
        <strain evidence="5 6">EB153</strain>
    </source>
</reference>
<gene>
    <name evidence="5" type="ORF">EDE15_1111</name>
</gene>
<dbReference type="PANTHER" id="PTHR45586:SF1">
    <property type="entry name" value="LIPOPOLYSACCHARIDE ASSEMBLY PROTEIN B"/>
    <property type="match status" value="1"/>
</dbReference>
<dbReference type="SUPFAM" id="SSF48452">
    <property type="entry name" value="TPR-like"/>
    <property type="match status" value="2"/>
</dbReference>
<feature type="signal peptide" evidence="4">
    <location>
        <begin position="1"/>
        <end position="22"/>
    </location>
</feature>
<dbReference type="InterPro" id="IPR011990">
    <property type="entry name" value="TPR-like_helical_dom_sf"/>
</dbReference>
<evidence type="ECO:0000256" key="4">
    <source>
        <dbReference type="SAM" id="SignalP"/>
    </source>
</evidence>
<dbReference type="Gene3D" id="1.25.40.10">
    <property type="entry name" value="Tetratricopeptide repeat domain"/>
    <property type="match status" value="3"/>
</dbReference>
<dbReference type="InterPro" id="IPR051012">
    <property type="entry name" value="CellSynth/LPSAsmb/PSIAsmb"/>
</dbReference>
<feature type="chain" id="PRO_5019379185" evidence="4">
    <location>
        <begin position="23"/>
        <end position="396"/>
    </location>
</feature>
<dbReference type="Pfam" id="PF13181">
    <property type="entry name" value="TPR_8"/>
    <property type="match status" value="1"/>
</dbReference>
<dbReference type="Proteomes" id="UP000269669">
    <property type="component" value="Unassembled WGS sequence"/>
</dbReference>
<evidence type="ECO:0000313" key="6">
    <source>
        <dbReference type="Proteomes" id="UP000269669"/>
    </source>
</evidence>
<feature type="repeat" description="TPR" evidence="3">
    <location>
        <begin position="304"/>
        <end position="337"/>
    </location>
</feature>
<protein>
    <submittedName>
        <fullName evidence="5">Tetratricopeptide repeat protein</fullName>
    </submittedName>
</protein>
<proteinExistence type="predicted"/>
<dbReference type="PANTHER" id="PTHR45586">
    <property type="entry name" value="TPR REPEAT-CONTAINING PROTEIN PA4667"/>
    <property type="match status" value="1"/>
</dbReference>
<evidence type="ECO:0000256" key="3">
    <source>
        <dbReference type="PROSITE-ProRule" id="PRU00339"/>
    </source>
</evidence>
<dbReference type="Pfam" id="PF13414">
    <property type="entry name" value="TPR_11"/>
    <property type="match status" value="1"/>
</dbReference>
<organism evidence="5 6">
    <name type="scientific">Edaphobacter aggregans</name>
    <dbReference type="NCBI Taxonomy" id="570835"/>
    <lineage>
        <taxon>Bacteria</taxon>
        <taxon>Pseudomonadati</taxon>
        <taxon>Acidobacteriota</taxon>
        <taxon>Terriglobia</taxon>
        <taxon>Terriglobales</taxon>
        <taxon>Acidobacteriaceae</taxon>
        <taxon>Edaphobacter</taxon>
    </lineage>
</organism>
<dbReference type="EMBL" id="RSDW01000001">
    <property type="protein sequence ID" value="RSL15620.1"/>
    <property type="molecule type" value="Genomic_DNA"/>
</dbReference>
<feature type="repeat" description="TPR" evidence="3">
    <location>
        <begin position="270"/>
        <end position="303"/>
    </location>
</feature>
<keyword evidence="4" id="KW-0732">Signal</keyword>